<dbReference type="InterPro" id="IPR048084">
    <property type="entry name" value="YniD-like"/>
</dbReference>
<reference evidence="2 3" key="1">
    <citation type="submission" date="2017-08" db="EMBL/GenBank/DDBJ databases">
        <title>Comparative genomics of bacteria isolated from necrotic lesions of AOD affected trees.</title>
        <authorList>
            <person name="Doonan J."/>
            <person name="Denman S."/>
            <person name="McDonald J.E."/>
        </authorList>
    </citation>
    <scope>NUCLEOTIDE SEQUENCE [LARGE SCALE GENOMIC DNA]</scope>
    <source>
        <strain evidence="2 3">477</strain>
    </source>
</reference>
<protein>
    <submittedName>
        <fullName evidence="2">Uncharacterized protein</fullName>
    </submittedName>
</protein>
<proteinExistence type="predicted"/>
<accession>A0AAD0WLW6</accession>
<dbReference type="AlphaFoldDB" id="A0AAD0WLW6"/>
<keyword evidence="1" id="KW-0812">Transmembrane</keyword>
<organism evidence="2 3">
    <name type="scientific">Lonsdalea britannica</name>
    <dbReference type="NCBI Taxonomy" id="1082704"/>
    <lineage>
        <taxon>Bacteria</taxon>
        <taxon>Pseudomonadati</taxon>
        <taxon>Pseudomonadota</taxon>
        <taxon>Gammaproteobacteria</taxon>
        <taxon>Enterobacterales</taxon>
        <taxon>Pectobacteriaceae</taxon>
        <taxon>Lonsdalea</taxon>
    </lineage>
</organism>
<dbReference type="NCBIfam" id="NF041491">
    <property type="entry name" value="membrane_YniD"/>
    <property type="match status" value="1"/>
</dbReference>
<keyword evidence="3" id="KW-1185">Reference proteome</keyword>
<evidence type="ECO:0000313" key="3">
    <source>
        <dbReference type="Proteomes" id="UP000263881"/>
    </source>
</evidence>
<dbReference type="EMBL" id="CP023009">
    <property type="protein sequence ID" value="AXW88281.1"/>
    <property type="molecule type" value="Genomic_DNA"/>
</dbReference>
<dbReference type="KEGG" id="lbq:CKQ53_15735"/>
<dbReference type="RefSeq" id="WP_099045361.1">
    <property type="nucleotide sequence ID" value="NZ_CP023009.1"/>
</dbReference>
<name>A0AAD0WLW6_9GAMM</name>
<gene>
    <name evidence="2" type="ORF">CKQ53_15735</name>
</gene>
<evidence type="ECO:0000256" key="1">
    <source>
        <dbReference type="SAM" id="Phobius"/>
    </source>
</evidence>
<keyword evidence="1" id="KW-1133">Transmembrane helix</keyword>
<sequence length="34" mass="3890">MSRLLAKKHGKMVLTLILIVVVLLLFRWAAIVWG</sequence>
<evidence type="ECO:0000313" key="2">
    <source>
        <dbReference type="EMBL" id="AXW88281.1"/>
    </source>
</evidence>
<keyword evidence="1" id="KW-0472">Membrane</keyword>
<dbReference type="Proteomes" id="UP000263881">
    <property type="component" value="Chromosome"/>
</dbReference>
<feature type="transmembrane region" description="Helical" evidence="1">
    <location>
        <begin position="12"/>
        <end position="33"/>
    </location>
</feature>